<keyword evidence="2" id="KW-1185">Reference proteome</keyword>
<dbReference type="AlphaFoldDB" id="A0A2P6SBH0"/>
<reference evidence="1 2" key="1">
    <citation type="journal article" date="2018" name="Nat. Genet.">
        <title>The Rosa genome provides new insights in the design of modern roses.</title>
        <authorList>
            <person name="Bendahmane M."/>
        </authorList>
    </citation>
    <scope>NUCLEOTIDE SEQUENCE [LARGE SCALE GENOMIC DNA]</scope>
    <source>
        <strain evidence="2">cv. Old Blush</strain>
    </source>
</reference>
<evidence type="ECO:0000313" key="1">
    <source>
        <dbReference type="EMBL" id="PRQ56031.1"/>
    </source>
</evidence>
<organism evidence="1 2">
    <name type="scientific">Rosa chinensis</name>
    <name type="common">China rose</name>
    <dbReference type="NCBI Taxonomy" id="74649"/>
    <lineage>
        <taxon>Eukaryota</taxon>
        <taxon>Viridiplantae</taxon>
        <taxon>Streptophyta</taxon>
        <taxon>Embryophyta</taxon>
        <taxon>Tracheophyta</taxon>
        <taxon>Spermatophyta</taxon>
        <taxon>Magnoliopsida</taxon>
        <taxon>eudicotyledons</taxon>
        <taxon>Gunneridae</taxon>
        <taxon>Pentapetalae</taxon>
        <taxon>rosids</taxon>
        <taxon>fabids</taxon>
        <taxon>Rosales</taxon>
        <taxon>Rosaceae</taxon>
        <taxon>Rosoideae</taxon>
        <taxon>Rosoideae incertae sedis</taxon>
        <taxon>Rosa</taxon>
    </lineage>
</organism>
<gene>
    <name evidence="1" type="ORF">RchiOBHm_Chr1g0331281</name>
</gene>
<dbReference type="EMBL" id="PDCK01000039">
    <property type="protein sequence ID" value="PRQ56031.1"/>
    <property type="molecule type" value="Genomic_DNA"/>
</dbReference>
<dbReference type="Gramene" id="PRQ56031">
    <property type="protein sequence ID" value="PRQ56031"/>
    <property type="gene ID" value="RchiOBHm_Chr1g0331281"/>
</dbReference>
<accession>A0A2P6SBH0</accession>
<proteinExistence type="predicted"/>
<sequence>MTLIWLHHQGQLSSGSLPHSVLVSSSNLSHFHQETHKHSQIRMQAYAAMHFQRIEI</sequence>
<dbReference type="Proteomes" id="UP000238479">
    <property type="component" value="Chromosome 1"/>
</dbReference>
<evidence type="ECO:0000313" key="2">
    <source>
        <dbReference type="Proteomes" id="UP000238479"/>
    </source>
</evidence>
<comment type="caution">
    <text evidence="1">The sequence shown here is derived from an EMBL/GenBank/DDBJ whole genome shotgun (WGS) entry which is preliminary data.</text>
</comment>
<name>A0A2P6SBH0_ROSCH</name>
<protein>
    <submittedName>
        <fullName evidence="1">Uncharacterized protein</fullName>
    </submittedName>
</protein>